<protein>
    <submittedName>
        <fullName evidence="1">Uncharacterized protein</fullName>
    </submittedName>
</protein>
<evidence type="ECO:0000313" key="1">
    <source>
        <dbReference type="EMBL" id="TRB07716.1"/>
    </source>
</evidence>
<organism evidence="1 2">
    <name type="scientific">Agrobacterium tumefaciens</name>
    <dbReference type="NCBI Taxonomy" id="358"/>
    <lineage>
        <taxon>Bacteria</taxon>
        <taxon>Pseudomonadati</taxon>
        <taxon>Pseudomonadota</taxon>
        <taxon>Alphaproteobacteria</taxon>
        <taxon>Hyphomicrobiales</taxon>
        <taxon>Rhizobiaceae</taxon>
        <taxon>Rhizobium/Agrobacterium group</taxon>
        <taxon>Agrobacterium</taxon>
        <taxon>Agrobacterium tumefaciens complex</taxon>
    </lineage>
</organism>
<reference evidence="1 2" key="1">
    <citation type="journal article" date="2019" name="Appl. Microbiol. Biotechnol.">
        <title>Differential efficiency of wild type rhizogenic strains for rol gene transformation of plants.</title>
        <authorList>
            <person name="Desmet S."/>
            <person name="De Keyser E."/>
            <person name="Van Vaerenbergh J."/>
            <person name="Baeyen S."/>
            <person name="Van Huylenbroeck J."/>
            <person name="Geelen D."/>
            <person name="Dhooghe E."/>
        </authorList>
    </citation>
    <scope>NUCLEOTIDE SEQUENCE [LARGE SCALE GENOMIC DNA]</scope>
    <source>
        <strain evidence="1 2">MAFF210266</strain>
    </source>
</reference>
<dbReference type="Proteomes" id="UP000317023">
    <property type="component" value="Unassembled WGS sequence"/>
</dbReference>
<sequence>MHWQEPAPRPSGFNGLANIIQQKVHDHIRRRVFLTTIGHALDAATIGRMPFLVMGVVGNQRNRLARKPAVQPIASLCERPDFLKVLLTDTGFQGPSGYRFSGRTIIMCRQWNMQVNLFRIIQQKGKLVWPHPSHVSLLPKLTVLQNHHDSASVARGNGGEEPACHLPLNFRVNAV</sequence>
<accession>A0A546Y422</accession>
<gene>
    <name evidence="1" type="ORF">EXN61_10310</name>
</gene>
<proteinExistence type="predicted"/>
<evidence type="ECO:0000313" key="2">
    <source>
        <dbReference type="Proteomes" id="UP000317023"/>
    </source>
</evidence>
<name>A0A546Y422_AGRTU</name>
<comment type="caution">
    <text evidence="1">The sequence shown here is derived from an EMBL/GenBank/DDBJ whole genome shotgun (WGS) entry which is preliminary data.</text>
</comment>
<dbReference type="AlphaFoldDB" id="A0A546Y422"/>
<dbReference type="EMBL" id="SGOE01000002">
    <property type="protein sequence ID" value="TRB07716.1"/>
    <property type="molecule type" value="Genomic_DNA"/>
</dbReference>